<evidence type="ECO:0000313" key="2">
    <source>
        <dbReference type="Proteomes" id="UP001162992"/>
    </source>
</evidence>
<dbReference type="EMBL" id="CM055098">
    <property type="protein sequence ID" value="KAJ7548201.1"/>
    <property type="molecule type" value="Genomic_DNA"/>
</dbReference>
<proteinExistence type="predicted"/>
<comment type="caution">
    <text evidence="1">The sequence shown here is derived from an EMBL/GenBank/DDBJ whole genome shotgun (WGS) entry which is preliminary data.</text>
</comment>
<gene>
    <name evidence="1" type="ORF">O6H91_07G002400</name>
</gene>
<evidence type="ECO:0000313" key="1">
    <source>
        <dbReference type="EMBL" id="KAJ7548201.1"/>
    </source>
</evidence>
<keyword evidence="2" id="KW-1185">Reference proteome</keyword>
<protein>
    <submittedName>
        <fullName evidence="1">Uncharacterized protein</fullName>
    </submittedName>
</protein>
<sequence>MVAGVVSAVPYAFASHGCSTLTPTTSLPKCSISISIVCRALWTGMRPSWAWFDVFLSKNLNTMRHTKLAGHSCKAWVVEPLMTAGNMEQQPLNVQTIILSASILVATTASLYFGLKGDPLPCTKCGGNGGTKCVFCTDGKMKTEAGLTECRVCKGAGLLLCKNCKGSGYTRRL</sequence>
<dbReference type="Proteomes" id="UP001162992">
    <property type="component" value="Chromosome 7"/>
</dbReference>
<reference evidence="2" key="1">
    <citation type="journal article" date="2024" name="Proc. Natl. Acad. Sci. U.S.A.">
        <title>Extraordinary preservation of gene collinearity over three hundred million years revealed in homosporous lycophytes.</title>
        <authorList>
            <person name="Li C."/>
            <person name="Wickell D."/>
            <person name="Kuo L.Y."/>
            <person name="Chen X."/>
            <person name="Nie B."/>
            <person name="Liao X."/>
            <person name="Peng D."/>
            <person name="Ji J."/>
            <person name="Jenkins J."/>
            <person name="Williams M."/>
            <person name="Shu S."/>
            <person name="Plott C."/>
            <person name="Barry K."/>
            <person name="Rajasekar S."/>
            <person name="Grimwood J."/>
            <person name="Han X."/>
            <person name="Sun S."/>
            <person name="Hou Z."/>
            <person name="He W."/>
            <person name="Dai G."/>
            <person name="Sun C."/>
            <person name="Schmutz J."/>
            <person name="Leebens-Mack J.H."/>
            <person name="Li F.W."/>
            <person name="Wang L."/>
        </authorList>
    </citation>
    <scope>NUCLEOTIDE SEQUENCE [LARGE SCALE GENOMIC DNA]</scope>
    <source>
        <strain evidence="2">cv. PW_Plant_1</strain>
    </source>
</reference>
<accession>A0ACC2D1Q2</accession>
<name>A0ACC2D1Q2_DIPCM</name>
<organism evidence="1 2">
    <name type="scientific">Diphasiastrum complanatum</name>
    <name type="common">Issler's clubmoss</name>
    <name type="synonym">Lycopodium complanatum</name>
    <dbReference type="NCBI Taxonomy" id="34168"/>
    <lineage>
        <taxon>Eukaryota</taxon>
        <taxon>Viridiplantae</taxon>
        <taxon>Streptophyta</taxon>
        <taxon>Embryophyta</taxon>
        <taxon>Tracheophyta</taxon>
        <taxon>Lycopodiopsida</taxon>
        <taxon>Lycopodiales</taxon>
        <taxon>Lycopodiaceae</taxon>
        <taxon>Lycopodioideae</taxon>
        <taxon>Diphasiastrum</taxon>
    </lineage>
</organism>